<dbReference type="Proteomes" id="UP000887578">
    <property type="component" value="Unplaced"/>
</dbReference>
<keyword evidence="1" id="KW-1185">Reference proteome</keyword>
<evidence type="ECO:0000313" key="2">
    <source>
        <dbReference type="WBParaSite" id="PDA_v2.g19592.t1"/>
    </source>
</evidence>
<name>A0A914PM85_9BILA</name>
<reference evidence="2" key="1">
    <citation type="submission" date="2022-11" db="UniProtKB">
        <authorList>
            <consortium name="WormBaseParasite"/>
        </authorList>
    </citation>
    <scope>IDENTIFICATION</scope>
</reference>
<organism evidence="1 2">
    <name type="scientific">Panagrolaimus davidi</name>
    <dbReference type="NCBI Taxonomy" id="227884"/>
    <lineage>
        <taxon>Eukaryota</taxon>
        <taxon>Metazoa</taxon>
        <taxon>Ecdysozoa</taxon>
        <taxon>Nematoda</taxon>
        <taxon>Chromadorea</taxon>
        <taxon>Rhabditida</taxon>
        <taxon>Tylenchina</taxon>
        <taxon>Panagrolaimomorpha</taxon>
        <taxon>Panagrolaimoidea</taxon>
        <taxon>Panagrolaimidae</taxon>
        <taxon>Panagrolaimus</taxon>
    </lineage>
</organism>
<accession>A0A914PM85</accession>
<dbReference type="AlphaFoldDB" id="A0A914PM85"/>
<evidence type="ECO:0000313" key="1">
    <source>
        <dbReference type="Proteomes" id="UP000887578"/>
    </source>
</evidence>
<proteinExistence type="predicted"/>
<dbReference type="WBParaSite" id="PDA_v2.g19592.t1">
    <property type="protein sequence ID" value="PDA_v2.g19592.t1"/>
    <property type="gene ID" value="PDA_v2.g19592"/>
</dbReference>
<protein>
    <submittedName>
        <fullName evidence="2">Uncharacterized protein</fullName>
    </submittedName>
</protein>
<sequence length="185" mass="21236">MSTPVPPTQISFVSNLTLLNPRPPSQSSSIPAPSTPPLPAPIPIPILSLQDTQSYARTIDTLLDTSVNYPKLLELYLNYEIQTLLNVSLEVLKHVSIQTERIHYLTRLFFKYPIIFDELHIICLVCICKLDFHWLPESEQIIIKESQKIGYKKVEKENVKENRLFELITLSEHCLNIFNALIKLP</sequence>